<organism evidence="1 2">
    <name type="scientific">Triplophysa rosa</name>
    <name type="common">Cave loach</name>
    <dbReference type="NCBI Taxonomy" id="992332"/>
    <lineage>
        <taxon>Eukaryota</taxon>
        <taxon>Metazoa</taxon>
        <taxon>Chordata</taxon>
        <taxon>Craniata</taxon>
        <taxon>Vertebrata</taxon>
        <taxon>Euteleostomi</taxon>
        <taxon>Actinopterygii</taxon>
        <taxon>Neopterygii</taxon>
        <taxon>Teleostei</taxon>
        <taxon>Ostariophysi</taxon>
        <taxon>Cypriniformes</taxon>
        <taxon>Nemacheilidae</taxon>
        <taxon>Triplophysa</taxon>
    </lineage>
</organism>
<dbReference type="EMBL" id="JAFHDT010000004">
    <property type="protein sequence ID" value="KAI7810774.1"/>
    <property type="molecule type" value="Genomic_DNA"/>
</dbReference>
<accession>A0A9W7WYZ9</accession>
<comment type="caution">
    <text evidence="1">The sequence shown here is derived from an EMBL/GenBank/DDBJ whole genome shotgun (WGS) entry which is preliminary data.</text>
</comment>
<evidence type="ECO:0000313" key="2">
    <source>
        <dbReference type="Proteomes" id="UP001059041"/>
    </source>
</evidence>
<sequence length="139" mass="15862">MAVFSPLFIKGISKHSPDDSPPTSDCRRRTGAFPILCVSSLMDSKDNERVLLLEEEVKSLSEELAQCQADKEFVWSLWKRLQVANPDLTQAVSLVVEREKQKAENKDRKVLEILQAKDYRIQELEQVPGELYTALETRA</sequence>
<dbReference type="GO" id="GO:0005814">
    <property type="term" value="C:centriole"/>
    <property type="evidence" value="ECO:0007669"/>
    <property type="project" value="TreeGrafter"/>
</dbReference>
<gene>
    <name evidence="1" type="ORF">IRJ41_006463</name>
</gene>
<evidence type="ECO:0000313" key="1">
    <source>
        <dbReference type="EMBL" id="KAI7810774.1"/>
    </source>
</evidence>
<proteinExistence type="predicted"/>
<dbReference type="PANTHER" id="PTHR18957:SF0">
    <property type="entry name" value="CENTLEIN"/>
    <property type="match status" value="1"/>
</dbReference>
<dbReference type="InterPro" id="IPR038810">
    <property type="entry name" value="CNTLN"/>
</dbReference>
<protein>
    <submittedName>
        <fullName evidence="1">Centlein</fullName>
    </submittedName>
</protein>
<keyword evidence="2" id="KW-1185">Reference proteome</keyword>
<dbReference type="PANTHER" id="PTHR18957">
    <property type="entry name" value="CENTLEIN"/>
    <property type="match status" value="1"/>
</dbReference>
<dbReference type="Proteomes" id="UP001059041">
    <property type="component" value="Linkage Group LG4"/>
</dbReference>
<dbReference type="GO" id="GO:0010457">
    <property type="term" value="P:centriole-centriole cohesion"/>
    <property type="evidence" value="ECO:0007669"/>
    <property type="project" value="TreeGrafter"/>
</dbReference>
<dbReference type="GO" id="GO:0005813">
    <property type="term" value="C:centrosome"/>
    <property type="evidence" value="ECO:0007669"/>
    <property type="project" value="TreeGrafter"/>
</dbReference>
<dbReference type="AlphaFoldDB" id="A0A9W7WYZ9"/>
<name>A0A9W7WYZ9_TRIRA</name>
<reference evidence="1" key="1">
    <citation type="submission" date="2021-02" db="EMBL/GenBank/DDBJ databases">
        <title>Comparative genomics reveals that relaxation of natural selection precedes convergent phenotypic evolution of cavefish.</title>
        <authorList>
            <person name="Peng Z."/>
        </authorList>
    </citation>
    <scope>NUCLEOTIDE SEQUENCE</scope>
    <source>
        <tissue evidence="1">Muscle</tissue>
    </source>
</reference>